<dbReference type="Proteomes" id="UP000306196">
    <property type="component" value="Unassembled WGS sequence"/>
</dbReference>
<keyword evidence="3" id="KW-1185">Reference proteome</keyword>
<evidence type="ECO:0000256" key="1">
    <source>
        <dbReference type="SAM" id="MobiDB-lite"/>
    </source>
</evidence>
<gene>
    <name evidence="2" type="ORF">FEM03_23845</name>
</gene>
<dbReference type="RefSeq" id="WP_138088896.1">
    <property type="nucleotide sequence ID" value="NZ_VAUV01000031.1"/>
</dbReference>
<organism evidence="2 3">
    <name type="scientific">Phragmitibacter flavus</name>
    <dbReference type="NCBI Taxonomy" id="2576071"/>
    <lineage>
        <taxon>Bacteria</taxon>
        <taxon>Pseudomonadati</taxon>
        <taxon>Verrucomicrobiota</taxon>
        <taxon>Verrucomicrobiia</taxon>
        <taxon>Verrucomicrobiales</taxon>
        <taxon>Verrucomicrobiaceae</taxon>
        <taxon>Phragmitibacter</taxon>
    </lineage>
</organism>
<evidence type="ECO:0000313" key="3">
    <source>
        <dbReference type="Proteomes" id="UP000306196"/>
    </source>
</evidence>
<feature type="region of interest" description="Disordered" evidence="1">
    <location>
        <begin position="115"/>
        <end position="144"/>
    </location>
</feature>
<evidence type="ECO:0000313" key="2">
    <source>
        <dbReference type="EMBL" id="TLD68194.1"/>
    </source>
</evidence>
<comment type="caution">
    <text evidence="2">The sequence shown here is derived from an EMBL/GenBank/DDBJ whole genome shotgun (WGS) entry which is preliminary data.</text>
</comment>
<accession>A0A5R8K745</accession>
<dbReference type="PANTHER" id="PTHR35757">
    <property type="entry name" value="THERMOSOME SUBUNIT GAMMA"/>
    <property type="match status" value="1"/>
</dbReference>
<protein>
    <submittedName>
        <fullName evidence="2">TraB/GumN family protein</fullName>
    </submittedName>
</protein>
<proteinExistence type="predicted"/>
<feature type="region of interest" description="Disordered" evidence="1">
    <location>
        <begin position="324"/>
        <end position="344"/>
    </location>
</feature>
<name>A0A5R8K745_9BACT</name>
<feature type="compositionally biased region" description="Basic and acidic residues" evidence="1">
    <location>
        <begin position="333"/>
        <end position="344"/>
    </location>
</feature>
<dbReference type="AlphaFoldDB" id="A0A5R8K745"/>
<dbReference type="PANTHER" id="PTHR35757:SF1">
    <property type="entry name" value="THERMOSOME SUBUNIT GAMMA"/>
    <property type="match status" value="1"/>
</dbReference>
<dbReference type="EMBL" id="VAUV01000031">
    <property type="protein sequence ID" value="TLD68194.1"/>
    <property type="molecule type" value="Genomic_DNA"/>
</dbReference>
<reference evidence="2 3" key="1">
    <citation type="submission" date="2019-05" db="EMBL/GenBank/DDBJ databases">
        <title>Verrucobacter flavum gen. nov., sp. nov. a new member of the family Verrucomicrobiaceae.</title>
        <authorList>
            <person name="Szuroczki S."/>
            <person name="Abbaszade G."/>
            <person name="Szabo A."/>
            <person name="Felfoldi T."/>
            <person name="Schumann P."/>
            <person name="Boka K."/>
            <person name="Keki Z."/>
            <person name="Toumi M."/>
            <person name="Toth E."/>
        </authorList>
    </citation>
    <scope>NUCLEOTIDE SEQUENCE [LARGE SCALE GENOMIC DNA]</scope>
    <source>
        <strain evidence="2 3">MG-N-17</strain>
    </source>
</reference>
<sequence length="344" mass="37811">MVISPTRTRIRGIPTLLAACLLLLPLISLWADPAKPAAAPPAEENRFIRFQEDANGARLQSGIASYRNPKGVTVTLIGAVHIADAAYFDELNTLFKNHDAVLYEMVGGPIEKRMSVDSDEESVSNPAVADPAEPEPAAEAETAAAQRMSWLPALHNTLKNSLALEGQLEGIDYFQPNFVHADMTHSEFASKQRERNEGFLALWLRAVQVQMENPQVTTSQPGLLKILEILASSDSATELKRLVGRSFDSVETLITGMESGEGTVILTERNKVAMKVLEEQIALGKKTPAIFYGAAHLPDMEDRLLAMGFTKTNSTWLNAWTLPPEPVIQTNDNKTKDRRPEGQR</sequence>
<dbReference type="OrthoDB" id="185048at2"/>